<name>A0A0H4PEQ2_9BACT</name>
<dbReference type="KEGG" id="camu:CA2015_1858"/>
<evidence type="ECO:0000313" key="4">
    <source>
        <dbReference type="Proteomes" id="UP000036520"/>
    </source>
</evidence>
<keyword evidence="1" id="KW-0472">Membrane</keyword>
<evidence type="ECO:0000256" key="1">
    <source>
        <dbReference type="SAM" id="Phobius"/>
    </source>
</evidence>
<dbReference type="PATRIC" id="fig|320787.5.peg.2048"/>
<proteinExistence type="predicted"/>
<accession>A0A0H4PEQ2</accession>
<keyword evidence="1" id="KW-0812">Transmembrane</keyword>
<dbReference type="Pfam" id="PF04909">
    <property type="entry name" value="Amidohydro_2"/>
    <property type="match status" value="1"/>
</dbReference>
<protein>
    <recommendedName>
        <fullName evidence="2">Amidohydrolase-related domain-containing protein</fullName>
    </recommendedName>
</protein>
<dbReference type="GO" id="GO:0016787">
    <property type="term" value="F:hydrolase activity"/>
    <property type="evidence" value="ECO:0007669"/>
    <property type="project" value="InterPro"/>
</dbReference>
<feature type="transmembrane region" description="Helical" evidence="1">
    <location>
        <begin position="24"/>
        <end position="43"/>
    </location>
</feature>
<dbReference type="AlphaFoldDB" id="A0A0H4PEQ2"/>
<dbReference type="InterPro" id="IPR006680">
    <property type="entry name" value="Amidohydro-rel"/>
</dbReference>
<evidence type="ECO:0000313" key="3">
    <source>
        <dbReference type="EMBL" id="AKP51288.1"/>
    </source>
</evidence>
<keyword evidence="1" id="KW-1133">Transmembrane helix</keyword>
<keyword evidence="4" id="KW-1185">Reference proteome</keyword>
<gene>
    <name evidence="3" type="ORF">CA2015_1858</name>
</gene>
<dbReference type="STRING" id="320787.CA2015_1858"/>
<dbReference type="Gene3D" id="3.20.20.140">
    <property type="entry name" value="Metal-dependent hydrolases"/>
    <property type="match status" value="1"/>
</dbReference>
<dbReference type="SUPFAM" id="SSF51556">
    <property type="entry name" value="Metallo-dependent hydrolases"/>
    <property type="match status" value="1"/>
</dbReference>
<dbReference type="InterPro" id="IPR032466">
    <property type="entry name" value="Metal_Hydrolase"/>
</dbReference>
<feature type="domain" description="Amidohydrolase-related" evidence="2">
    <location>
        <begin position="145"/>
        <end position="400"/>
    </location>
</feature>
<dbReference type="EMBL" id="CP012040">
    <property type="protein sequence ID" value="AKP51288.1"/>
    <property type="molecule type" value="Genomic_DNA"/>
</dbReference>
<organism evidence="3 4">
    <name type="scientific">Cyclobacterium amurskyense</name>
    <dbReference type="NCBI Taxonomy" id="320787"/>
    <lineage>
        <taxon>Bacteria</taxon>
        <taxon>Pseudomonadati</taxon>
        <taxon>Bacteroidota</taxon>
        <taxon>Cytophagia</taxon>
        <taxon>Cytophagales</taxon>
        <taxon>Cyclobacteriaceae</taxon>
        <taxon>Cyclobacterium</taxon>
    </lineage>
</organism>
<reference evidence="3 4" key="1">
    <citation type="submission" date="2015-07" db="EMBL/GenBank/DDBJ databases">
        <authorList>
            <person name="Kim K.M."/>
        </authorList>
    </citation>
    <scope>NUCLEOTIDE SEQUENCE [LARGE SCALE GENOMIC DNA]</scope>
    <source>
        <strain evidence="3 4">KCTC 12363</strain>
    </source>
</reference>
<dbReference type="Proteomes" id="UP000036520">
    <property type="component" value="Chromosome"/>
</dbReference>
<evidence type="ECO:0000259" key="2">
    <source>
        <dbReference type="Pfam" id="PF04909"/>
    </source>
</evidence>
<sequence length="406" mass="46928">MIKAYASKHSFYTTNHTAKTMKKIITGAKTFIFSLSMMALFTFCGSPQNQEKMAEQTQDTYYTMEDFGKVKKFDTHVHFRSQFDTLFIKQAAKDNFGMLTVSVYTSPNRTPEEQENFALKMVRDYPDIVSYATTFSLDGFNDKDWESKTLAYLEKSIAHGAIAVKVWKNIGMELKNESGELVTINDKKFEPIFKLLKEKDITLLGHLGEPKNTWLPLEEMTVQGDKDYFSENPKYHMYNFPDFPSYEDQVGARDEMLANNPDLRFVGAHLGSLEYDVKELAKRLDQFPNMAVDMAERISHLQYQAISNWQEVHDFFIKYQDRLIYGTDLRTGASDIQAKGLTESDEIAAHAHEVWLRHWQFFTGDDEMNVPKVDGTFKGLKLPKAVVDKIYRFNAEKWYPDSSVSF</sequence>